<dbReference type="Proteomes" id="UP000286268">
    <property type="component" value="Chromosome"/>
</dbReference>
<evidence type="ECO:0000313" key="3">
    <source>
        <dbReference type="Proteomes" id="UP000286268"/>
    </source>
</evidence>
<sequence>MNSVWNTYYIYYYDSSKQDEVIQLIAKKMASFMEENIIEKWFFIRYWEGGPHIRVRFLTEKTLNYKEIFKEVIDYIKINPFKGKISKEDYYENIKENTISKEELPWYEEGEIIAAEYIPEYERYGGEDLMPLTESLFMISSEYVTRLISLTKDKGFLLRFFFSAVTVKLLVDRLQEKELLGVANNAFYENCVRCWRGMNSIEDMSYAENLLNNCVSNGKYIKRINELILHKEFFSNSLEKLIKGFEEIYRSVKDYKSFRSIVFSHLHMLNNRLGIVPEYECALYYCIKEGGVL</sequence>
<organism evidence="2 3">
    <name type="scientific">Clostridium manihotivorum</name>
    <dbReference type="NCBI Taxonomy" id="2320868"/>
    <lineage>
        <taxon>Bacteria</taxon>
        <taxon>Bacillati</taxon>
        <taxon>Bacillota</taxon>
        <taxon>Clostridia</taxon>
        <taxon>Eubacteriales</taxon>
        <taxon>Clostridiaceae</taxon>
        <taxon>Clostridium</taxon>
    </lineage>
</organism>
<dbReference type="AlphaFoldDB" id="A0A3R5U429"/>
<gene>
    <name evidence="2" type="ORF">C1I91_05260</name>
</gene>
<dbReference type="NCBIfam" id="TIGR03891">
    <property type="entry name" value="thiopep_ocin"/>
    <property type="match status" value="1"/>
</dbReference>
<dbReference type="Pfam" id="PF14028">
    <property type="entry name" value="Lant_dehydr_C"/>
    <property type="match status" value="1"/>
</dbReference>
<proteinExistence type="predicted"/>
<name>A0A3R5U429_9CLOT</name>
<dbReference type="RefSeq" id="WP_128211783.1">
    <property type="nucleotide sequence ID" value="NZ_CP025746.1"/>
</dbReference>
<evidence type="ECO:0000259" key="1">
    <source>
        <dbReference type="Pfam" id="PF14028"/>
    </source>
</evidence>
<keyword evidence="3" id="KW-1185">Reference proteome</keyword>
<dbReference type="OrthoDB" id="1273722at2"/>
<feature type="domain" description="Thiopeptide-type bacteriocin biosynthesis" evidence="1">
    <location>
        <begin position="5"/>
        <end position="287"/>
    </location>
</feature>
<dbReference type="EMBL" id="CP025746">
    <property type="protein sequence ID" value="QAA31119.1"/>
    <property type="molecule type" value="Genomic_DNA"/>
</dbReference>
<protein>
    <recommendedName>
        <fullName evidence="1">Thiopeptide-type bacteriocin biosynthesis domain-containing protein</fullName>
    </recommendedName>
</protein>
<accession>A0A3R5U429</accession>
<dbReference type="InterPro" id="IPR023809">
    <property type="entry name" value="Thiopep_bacteriocin_synth_dom"/>
</dbReference>
<dbReference type="KEGG" id="cmah:C1I91_05260"/>
<evidence type="ECO:0000313" key="2">
    <source>
        <dbReference type="EMBL" id="QAA31119.1"/>
    </source>
</evidence>
<reference evidence="2 3" key="1">
    <citation type="submission" date="2018-01" db="EMBL/GenBank/DDBJ databases">
        <title>Genome Sequencing and Assembly of Anaerobacter polyendosporus strain CT4.</title>
        <authorList>
            <person name="Tachaapaikoon C."/>
            <person name="Sutheeworapong S."/>
            <person name="Jenjaroenpun P."/>
            <person name="Wongsurawat T."/>
            <person name="Nookeaw I."/>
            <person name="Cheawchanlertfa P."/>
            <person name="Kosugi A."/>
            <person name="Cheevadhanarak S."/>
            <person name="Ratanakhanokchai K."/>
        </authorList>
    </citation>
    <scope>NUCLEOTIDE SEQUENCE [LARGE SCALE GENOMIC DNA]</scope>
    <source>
        <strain evidence="2 3">CT4</strain>
    </source>
</reference>